<sequence length="111" mass="11025">MAISKDYSGSRLSGPADGFQVSLLATQPPGSVTLTSAQIAASNLRDPSAVGFTFTALSQPFDICGSTICHFTASVSGNASASQVAVPAPAGLAFLGLGLLGLAAVRRKVAA</sequence>
<keyword evidence="4" id="KW-1185">Reference proteome</keyword>
<feature type="transmembrane region" description="Helical" evidence="1">
    <location>
        <begin position="84"/>
        <end position="105"/>
    </location>
</feature>
<dbReference type="Pfam" id="PF07589">
    <property type="entry name" value="PEP-CTERM"/>
    <property type="match status" value="1"/>
</dbReference>
<evidence type="ECO:0000259" key="2">
    <source>
        <dbReference type="Pfam" id="PF07589"/>
    </source>
</evidence>
<organism evidence="3 4">
    <name type="scientific">Sabulicella glaciei</name>
    <dbReference type="NCBI Taxonomy" id="2984948"/>
    <lineage>
        <taxon>Bacteria</taxon>
        <taxon>Pseudomonadati</taxon>
        <taxon>Pseudomonadota</taxon>
        <taxon>Alphaproteobacteria</taxon>
        <taxon>Acetobacterales</taxon>
        <taxon>Acetobacteraceae</taxon>
        <taxon>Sabulicella</taxon>
    </lineage>
</organism>
<name>A0ABT3P3B3_9PROT</name>
<keyword evidence="1" id="KW-1133">Transmembrane helix</keyword>
<reference evidence="3 4" key="1">
    <citation type="submission" date="2022-10" db="EMBL/GenBank/DDBJ databases">
        <title>Roseococcus glaciei nov., sp. nov., isolated from glacier.</title>
        <authorList>
            <person name="Liu Q."/>
            <person name="Xin Y.-H."/>
        </authorList>
    </citation>
    <scope>NUCLEOTIDE SEQUENCE [LARGE SCALE GENOMIC DNA]</scope>
    <source>
        <strain evidence="3 4">MDT2-1-1</strain>
    </source>
</reference>
<gene>
    <name evidence="3" type="ORF">OF850_22015</name>
</gene>
<dbReference type="InterPro" id="IPR013424">
    <property type="entry name" value="Ice-binding_C"/>
</dbReference>
<dbReference type="Proteomes" id="UP001526430">
    <property type="component" value="Unassembled WGS sequence"/>
</dbReference>
<keyword evidence="1" id="KW-0812">Transmembrane</keyword>
<accession>A0ABT3P3B3</accession>
<evidence type="ECO:0000313" key="4">
    <source>
        <dbReference type="Proteomes" id="UP001526430"/>
    </source>
</evidence>
<keyword evidence="1" id="KW-0472">Membrane</keyword>
<comment type="caution">
    <text evidence="3">The sequence shown here is derived from an EMBL/GenBank/DDBJ whole genome shotgun (WGS) entry which is preliminary data.</text>
</comment>
<evidence type="ECO:0000256" key="1">
    <source>
        <dbReference type="SAM" id="Phobius"/>
    </source>
</evidence>
<evidence type="ECO:0000313" key="3">
    <source>
        <dbReference type="EMBL" id="MCW8088269.1"/>
    </source>
</evidence>
<dbReference type="EMBL" id="JAPFQI010000031">
    <property type="protein sequence ID" value="MCW8088269.1"/>
    <property type="molecule type" value="Genomic_DNA"/>
</dbReference>
<protein>
    <recommendedName>
        <fullName evidence="2">Ice-binding protein C-terminal domain-containing protein</fullName>
    </recommendedName>
</protein>
<proteinExistence type="predicted"/>
<feature type="domain" description="Ice-binding protein C-terminal" evidence="2">
    <location>
        <begin position="85"/>
        <end position="107"/>
    </location>
</feature>
<dbReference type="RefSeq" id="WP_301592467.1">
    <property type="nucleotide sequence ID" value="NZ_JAPFQI010000031.1"/>
</dbReference>